<organism evidence="1 3">
    <name type="scientific">Aliirhizobium cellulosilyticum</name>
    <dbReference type="NCBI Taxonomy" id="393664"/>
    <lineage>
        <taxon>Bacteria</taxon>
        <taxon>Pseudomonadati</taxon>
        <taxon>Pseudomonadota</taxon>
        <taxon>Alphaproteobacteria</taxon>
        <taxon>Hyphomicrobiales</taxon>
        <taxon>Rhizobiaceae</taxon>
        <taxon>Aliirhizobium</taxon>
    </lineage>
</organism>
<dbReference type="Proteomes" id="UP000576087">
    <property type="component" value="Unassembled WGS sequence"/>
</dbReference>
<dbReference type="EMBL" id="JACIGW010000004">
    <property type="protein sequence ID" value="MBB4350154.1"/>
    <property type="molecule type" value="Genomic_DNA"/>
</dbReference>
<accession>A0A7W6SAD1</accession>
<protein>
    <submittedName>
        <fullName evidence="1">Uncharacterized protein</fullName>
    </submittedName>
</protein>
<reference evidence="3 4" key="1">
    <citation type="submission" date="2020-08" db="EMBL/GenBank/DDBJ databases">
        <title>Genomic Encyclopedia of Type Strains, Phase IV (KMG-V): Genome sequencing to study the core and pangenomes of soil and plant-associated prokaryotes.</title>
        <authorList>
            <person name="Whitman W."/>
        </authorList>
    </citation>
    <scope>NUCLEOTIDE SEQUENCE [LARGE SCALE GENOMIC DNA]</scope>
    <source>
        <strain evidence="1 3">SEMIA 448</strain>
        <strain evidence="2 4">SEMIA 452</strain>
    </source>
</reference>
<comment type="caution">
    <text evidence="1">The sequence shown here is derived from an EMBL/GenBank/DDBJ whole genome shotgun (WGS) entry which is preliminary data.</text>
</comment>
<dbReference type="EMBL" id="JACIHM010000005">
    <property type="protein sequence ID" value="MBB4447729.1"/>
    <property type="molecule type" value="Genomic_DNA"/>
</dbReference>
<evidence type="ECO:0000313" key="4">
    <source>
        <dbReference type="Proteomes" id="UP000576087"/>
    </source>
</evidence>
<gene>
    <name evidence="1" type="ORF">GGE33_003917</name>
    <name evidence="2" type="ORF">GGE35_003564</name>
</gene>
<proteinExistence type="predicted"/>
<evidence type="ECO:0000313" key="1">
    <source>
        <dbReference type="EMBL" id="MBB4350154.1"/>
    </source>
</evidence>
<dbReference type="AlphaFoldDB" id="A0A7W6SAD1"/>
<dbReference type="Proteomes" id="UP000520770">
    <property type="component" value="Unassembled WGS sequence"/>
</dbReference>
<sequence length="34" mass="3763">MFSRLISRDLFSGEDIEALTQAVSIPLLSLNLGR</sequence>
<evidence type="ECO:0000313" key="3">
    <source>
        <dbReference type="Proteomes" id="UP000520770"/>
    </source>
</evidence>
<name>A0A7W6SAD1_9HYPH</name>
<evidence type="ECO:0000313" key="2">
    <source>
        <dbReference type="EMBL" id="MBB4447729.1"/>
    </source>
</evidence>